<evidence type="ECO:0000256" key="5">
    <source>
        <dbReference type="ARBA" id="ARBA00022801"/>
    </source>
</evidence>
<dbReference type="InterPro" id="IPR019758">
    <property type="entry name" value="Pept_S26A_signal_pept_1_CS"/>
</dbReference>
<comment type="catalytic activity">
    <reaction evidence="1 6">
        <text>Cleavage of hydrophobic, N-terminal signal or leader sequences from secreted and periplasmic proteins.</text>
        <dbReference type="EC" id="3.4.21.89"/>
    </reaction>
</comment>
<name>A0AAW6TUP2_9BACT</name>
<evidence type="ECO:0000256" key="6">
    <source>
        <dbReference type="RuleBase" id="RU362042"/>
    </source>
</evidence>
<dbReference type="Gene3D" id="2.10.109.10">
    <property type="entry name" value="Umud Fragment, subunit A"/>
    <property type="match status" value="2"/>
</dbReference>
<evidence type="ECO:0000256" key="3">
    <source>
        <dbReference type="ARBA" id="ARBA00013208"/>
    </source>
</evidence>
<comment type="similarity">
    <text evidence="2 6">Belongs to the peptidase S26 family.</text>
</comment>
<evidence type="ECO:0000256" key="7">
    <source>
        <dbReference type="SAM" id="MobiDB-lite"/>
    </source>
</evidence>
<dbReference type="GO" id="GO:0006465">
    <property type="term" value="P:signal peptide processing"/>
    <property type="evidence" value="ECO:0007669"/>
    <property type="project" value="InterPro"/>
</dbReference>
<evidence type="ECO:0000313" key="10">
    <source>
        <dbReference type="Proteomes" id="UP001431776"/>
    </source>
</evidence>
<keyword evidence="6" id="KW-0645">Protease</keyword>
<evidence type="ECO:0000256" key="4">
    <source>
        <dbReference type="ARBA" id="ARBA00019232"/>
    </source>
</evidence>
<dbReference type="EMBL" id="JASCXX010000010">
    <property type="protein sequence ID" value="MDI6449362.1"/>
    <property type="molecule type" value="Genomic_DNA"/>
</dbReference>
<keyword evidence="6" id="KW-0812">Transmembrane</keyword>
<accession>A0AAW6TUP2</accession>
<dbReference type="Pfam" id="PF10502">
    <property type="entry name" value="Peptidase_S26"/>
    <property type="match status" value="2"/>
</dbReference>
<dbReference type="PANTHER" id="PTHR43390">
    <property type="entry name" value="SIGNAL PEPTIDASE I"/>
    <property type="match status" value="1"/>
</dbReference>
<dbReference type="GO" id="GO:0009003">
    <property type="term" value="F:signal peptidase activity"/>
    <property type="evidence" value="ECO:0007669"/>
    <property type="project" value="UniProtKB-EC"/>
</dbReference>
<keyword evidence="10" id="KW-1185">Reference proteome</keyword>
<keyword evidence="5 6" id="KW-0378">Hydrolase</keyword>
<proteinExistence type="inferred from homology"/>
<keyword evidence="6" id="KW-1133">Transmembrane helix</keyword>
<dbReference type="GO" id="GO:0004252">
    <property type="term" value="F:serine-type endopeptidase activity"/>
    <property type="evidence" value="ECO:0007669"/>
    <property type="project" value="InterPro"/>
</dbReference>
<comment type="caution">
    <text evidence="9">The sequence shown here is derived from an EMBL/GenBank/DDBJ whole genome shotgun (WGS) entry which is preliminary data.</text>
</comment>
<evidence type="ECO:0000256" key="2">
    <source>
        <dbReference type="ARBA" id="ARBA00009370"/>
    </source>
</evidence>
<dbReference type="CDD" id="cd06530">
    <property type="entry name" value="S26_SPase_I"/>
    <property type="match status" value="2"/>
</dbReference>
<dbReference type="PRINTS" id="PR00727">
    <property type="entry name" value="LEADERPTASE"/>
</dbReference>
<dbReference type="PROSITE" id="PS00761">
    <property type="entry name" value="SPASE_I_3"/>
    <property type="match status" value="1"/>
</dbReference>
<protein>
    <recommendedName>
        <fullName evidence="4 6">Signal peptidase I</fullName>
        <ecNumber evidence="3 6">3.4.21.89</ecNumber>
    </recommendedName>
</protein>
<reference evidence="9" key="1">
    <citation type="submission" date="2023-05" db="EMBL/GenBank/DDBJ databases">
        <title>Anaerotaeda fermentans gen. nov., sp. nov., a novel anaerobic planctomycete of the new family within the order Sedimentisphaerales isolated from Taman Peninsula, Russia.</title>
        <authorList>
            <person name="Khomyakova M.A."/>
            <person name="Merkel A.Y."/>
            <person name="Slobodkin A.I."/>
        </authorList>
    </citation>
    <scope>NUCLEOTIDE SEQUENCE</scope>
    <source>
        <strain evidence="9">M17dextr</strain>
    </source>
</reference>
<dbReference type="AlphaFoldDB" id="A0AAW6TUP2"/>
<dbReference type="SUPFAM" id="SSF51306">
    <property type="entry name" value="LexA/Signal peptidase"/>
    <property type="match status" value="2"/>
</dbReference>
<dbReference type="InterPro" id="IPR019533">
    <property type="entry name" value="Peptidase_S26"/>
</dbReference>
<organism evidence="9 10">
    <name type="scientific">Anaerobaca lacustris</name>
    <dbReference type="NCBI Taxonomy" id="3044600"/>
    <lineage>
        <taxon>Bacteria</taxon>
        <taxon>Pseudomonadati</taxon>
        <taxon>Planctomycetota</taxon>
        <taxon>Phycisphaerae</taxon>
        <taxon>Sedimentisphaerales</taxon>
        <taxon>Anaerobacaceae</taxon>
        <taxon>Anaerobaca</taxon>
    </lineage>
</organism>
<dbReference type="Proteomes" id="UP001431776">
    <property type="component" value="Unassembled WGS sequence"/>
</dbReference>
<evidence type="ECO:0000256" key="1">
    <source>
        <dbReference type="ARBA" id="ARBA00000677"/>
    </source>
</evidence>
<feature type="transmembrane region" description="Helical" evidence="6">
    <location>
        <begin position="28"/>
        <end position="46"/>
    </location>
</feature>
<comment type="subcellular location">
    <subcellularLocation>
        <location evidence="6">Membrane</location>
        <topology evidence="6">Single-pass type II membrane protein</topology>
    </subcellularLocation>
</comment>
<dbReference type="InterPro" id="IPR036286">
    <property type="entry name" value="LexA/Signal_pep-like_sf"/>
</dbReference>
<feature type="region of interest" description="Disordered" evidence="7">
    <location>
        <begin position="1"/>
        <end position="20"/>
    </location>
</feature>
<dbReference type="PANTHER" id="PTHR43390:SF1">
    <property type="entry name" value="CHLOROPLAST PROCESSING PEPTIDASE"/>
    <property type="match status" value="1"/>
</dbReference>
<feature type="domain" description="Peptidase S26" evidence="8">
    <location>
        <begin position="119"/>
        <end position="179"/>
    </location>
</feature>
<sequence length="542" mass="60794">MAASNPPKAPDKKPAPKRKDRAGEIANTFEWLITAFILAFVFRAFVMEAFRIPTGSMADTLMGAHFQLRCPECGYGYQYGFIPSIYRMREDTIPLGPVDIQQTRCPSCGYLVPASNGNPVSNGDRILVLKCLYQFAEPKRWDVVVFKNPTNPAENYIKRLIGLPNERIEIIDGDIYIDGLIARKPPGVQRELWMPVYDNDYRPINPNQRGAFNGYRWQPPFDLDASAWTVSEANPTAFVLDGRADRIETLTYGGRSANDFKVTYAYNDIRMYPRMPECSDLMVRFYVDPQSDEGRVGATLSKYGVDYRAWVDLSGEMVLSRRDGNEETILARKPAEGPAPGTFTLVKFANVDRQLLFEFNGHLLTADLGRSPDALDRSRTGSPGVQIFGAGKLALSHVAIFRDIHYLSQSEGGRIPRATDEVPFTLDADEFFVLGDNSPNSEDGRWWGPPTMASRGMEPPRAGVVPRYYMVGKALFVYWPSGFEFPWPAPVKELLLRNAERNLGARVLHTLASLRWIPNVGRMRFIYGGVADGGTRADDEVN</sequence>
<dbReference type="NCBIfam" id="TIGR02227">
    <property type="entry name" value="sigpep_I_bact"/>
    <property type="match status" value="1"/>
</dbReference>
<keyword evidence="6" id="KW-0472">Membrane</keyword>
<dbReference type="GO" id="GO:0016020">
    <property type="term" value="C:membrane"/>
    <property type="evidence" value="ECO:0007669"/>
    <property type="project" value="UniProtKB-SubCell"/>
</dbReference>
<feature type="domain" description="Peptidase S26" evidence="8">
    <location>
        <begin position="425"/>
        <end position="479"/>
    </location>
</feature>
<dbReference type="InterPro" id="IPR000223">
    <property type="entry name" value="Pept_S26A_signal_pept_1"/>
</dbReference>
<dbReference type="RefSeq" id="WP_349244770.1">
    <property type="nucleotide sequence ID" value="NZ_JASCXX010000010.1"/>
</dbReference>
<gene>
    <name evidence="9" type="primary">lepB</name>
    <name evidence="9" type="ORF">QJ522_09945</name>
</gene>
<evidence type="ECO:0000313" key="9">
    <source>
        <dbReference type="EMBL" id="MDI6449362.1"/>
    </source>
</evidence>
<dbReference type="EC" id="3.4.21.89" evidence="3 6"/>
<evidence type="ECO:0000259" key="8">
    <source>
        <dbReference type="Pfam" id="PF10502"/>
    </source>
</evidence>